<dbReference type="AlphaFoldDB" id="E9I7S3"/>
<dbReference type="STRING" id="6669.E9I7S3"/>
<evidence type="ECO:0000313" key="4">
    <source>
        <dbReference type="Proteomes" id="UP000000305"/>
    </source>
</evidence>
<feature type="region of interest" description="Disordered" evidence="1">
    <location>
        <begin position="158"/>
        <end position="177"/>
    </location>
</feature>
<feature type="compositionally biased region" description="Acidic residues" evidence="1">
    <location>
        <begin position="98"/>
        <end position="116"/>
    </location>
</feature>
<gene>
    <name evidence="3" type="ORF">DAPPUDRAFT_346168</name>
</gene>
<evidence type="ECO:0000313" key="3">
    <source>
        <dbReference type="EMBL" id="EFX59957.1"/>
    </source>
</evidence>
<keyword evidence="4" id="KW-1185">Reference proteome</keyword>
<dbReference type="InterPro" id="IPR049203">
    <property type="entry name" value="DUF6818"/>
</dbReference>
<evidence type="ECO:0000259" key="2">
    <source>
        <dbReference type="Pfam" id="PF20681"/>
    </source>
</evidence>
<accession>E9I7S3</accession>
<protein>
    <recommendedName>
        <fullName evidence="2">DUF6818 domain-containing protein</fullName>
    </recommendedName>
</protein>
<proteinExistence type="predicted"/>
<evidence type="ECO:0000256" key="1">
    <source>
        <dbReference type="SAM" id="MobiDB-lite"/>
    </source>
</evidence>
<feature type="non-terminal residue" evidence="3">
    <location>
        <position position="195"/>
    </location>
</feature>
<dbReference type="OrthoDB" id="99432at2759"/>
<dbReference type="PANTHER" id="PTHR34409">
    <property type="entry name" value="SET DOMAIN-CONTAINING PROTEIN"/>
    <property type="match status" value="1"/>
</dbReference>
<organism evidence="3 4">
    <name type="scientific">Daphnia pulex</name>
    <name type="common">Water flea</name>
    <dbReference type="NCBI Taxonomy" id="6669"/>
    <lineage>
        <taxon>Eukaryota</taxon>
        <taxon>Metazoa</taxon>
        <taxon>Ecdysozoa</taxon>
        <taxon>Arthropoda</taxon>
        <taxon>Crustacea</taxon>
        <taxon>Branchiopoda</taxon>
        <taxon>Diplostraca</taxon>
        <taxon>Cladocera</taxon>
        <taxon>Anomopoda</taxon>
        <taxon>Daphniidae</taxon>
        <taxon>Daphnia</taxon>
    </lineage>
</organism>
<dbReference type="Pfam" id="PF20681">
    <property type="entry name" value="DUF6818"/>
    <property type="match status" value="1"/>
</dbReference>
<dbReference type="eggNOG" id="ENOG502SB47">
    <property type="taxonomic scope" value="Eukaryota"/>
</dbReference>
<feature type="region of interest" description="Disordered" evidence="1">
    <location>
        <begin position="94"/>
        <end position="134"/>
    </location>
</feature>
<dbReference type="KEGG" id="dpx:DAPPUDRAFT_346168"/>
<reference evidence="3 4" key="1">
    <citation type="journal article" date="2011" name="Science">
        <title>The ecoresponsive genome of Daphnia pulex.</title>
        <authorList>
            <person name="Colbourne J.K."/>
            <person name="Pfrender M.E."/>
            <person name="Gilbert D."/>
            <person name="Thomas W.K."/>
            <person name="Tucker A."/>
            <person name="Oakley T.H."/>
            <person name="Tokishita S."/>
            <person name="Aerts A."/>
            <person name="Arnold G.J."/>
            <person name="Basu M.K."/>
            <person name="Bauer D.J."/>
            <person name="Caceres C.E."/>
            <person name="Carmel L."/>
            <person name="Casola C."/>
            <person name="Choi J.H."/>
            <person name="Detter J.C."/>
            <person name="Dong Q."/>
            <person name="Dusheyko S."/>
            <person name="Eads B.D."/>
            <person name="Frohlich T."/>
            <person name="Geiler-Samerotte K.A."/>
            <person name="Gerlach D."/>
            <person name="Hatcher P."/>
            <person name="Jogdeo S."/>
            <person name="Krijgsveld J."/>
            <person name="Kriventseva E.V."/>
            <person name="Kultz D."/>
            <person name="Laforsch C."/>
            <person name="Lindquist E."/>
            <person name="Lopez J."/>
            <person name="Manak J.R."/>
            <person name="Muller J."/>
            <person name="Pangilinan J."/>
            <person name="Patwardhan R.P."/>
            <person name="Pitluck S."/>
            <person name="Pritham E.J."/>
            <person name="Rechtsteiner A."/>
            <person name="Rho M."/>
            <person name="Rogozin I.B."/>
            <person name="Sakarya O."/>
            <person name="Salamov A."/>
            <person name="Schaack S."/>
            <person name="Shapiro H."/>
            <person name="Shiga Y."/>
            <person name="Skalitzky C."/>
            <person name="Smith Z."/>
            <person name="Souvorov A."/>
            <person name="Sung W."/>
            <person name="Tang Z."/>
            <person name="Tsuchiya D."/>
            <person name="Tu H."/>
            <person name="Vos H."/>
            <person name="Wang M."/>
            <person name="Wolf Y.I."/>
            <person name="Yamagata H."/>
            <person name="Yamada T."/>
            <person name="Ye Y."/>
            <person name="Shaw J.R."/>
            <person name="Andrews J."/>
            <person name="Crease T.J."/>
            <person name="Tang H."/>
            <person name="Lucas S.M."/>
            <person name="Robertson H.M."/>
            <person name="Bork P."/>
            <person name="Koonin E.V."/>
            <person name="Zdobnov E.M."/>
            <person name="Grigoriev I.V."/>
            <person name="Lynch M."/>
            <person name="Boore J.L."/>
        </authorList>
    </citation>
    <scope>NUCLEOTIDE SEQUENCE [LARGE SCALE GENOMIC DNA]</scope>
</reference>
<dbReference type="InParanoid" id="E9I7S3"/>
<feature type="domain" description="DUF6818" evidence="2">
    <location>
        <begin position="24"/>
        <end position="99"/>
    </location>
</feature>
<dbReference type="Proteomes" id="UP000000305">
    <property type="component" value="Unassembled WGS sequence"/>
</dbReference>
<dbReference type="HOGENOM" id="CLU_1405704_0_0_1"/>
<dbReference type="PANTHER" id="PTHR34409:SF1">
    <property type="entry name" value="MYB-LIKE DOMAIN-CONTAINING PROTEIN"/>
    <property type="match status" value="1"/>
</dbReference>
<dbReference type="EMBL" id="GL737456">
    <property type="protein sequence ID" value="EFX59957.1"/>
    <property type="molecule type" value="Genomic_DNA"/>
</dbReference>
<name>E9I7S3_DAPPU</name>
<sequence length="195" mass="22433">MTRGKGWTEPETHLMLDVVGEVLPLGGNHWEKAQQLYNERKAEAWSPRDMDCIRRKFKTLRNNKKPTGDPMCPEAVRRAKRLQASIESTMAVTHLESECEDVDDEVPEAKEDEEEEKPPRPVLQATGRTGLSADELAELGNVASHTTQRRRKIDEMLQDVEESVQSKKRQSLEKAEEKASMMAMLMMMEERRIER</sequence>